<dbReference type="GO" id="GO:0000287">
    <property type="term" value="F:magnesium ion binding"/>
    <property type="evidence" value="ECO:0007669"/>
    <property type="project" value="TreeGrafter"/>
</dbReference>
<dbReference type="STRING" id="33968.BMS77_04205"/>
<gene>
    <name evidence="1" type="ORF">BMR96_02760</name>
</gene>
<keyword evidence="1" id="KW-0378">Hydrolase</keyword>
<dbReference type="NCBIfam" id="TIGR00099">
    <property type="entry name" value="Cof-subfamily"/>
    <property type="match status" value="1"/>
</dbReference>
<dbReference type="InterPro" id="IPR000150">
    <property type="entry name" value="Cof"/>
</dbReference>
<accession>A0A1X0VF13</accession>
<reference evidence="1 2" key="1">
    <citation type="journal article" date="2017" name="Front. Microbiol.">
        <title>Genomic Characterization of Dairy Associated Leuconostoc Species and Diversity of Leuconostocs in Undefined Mixed Mesophilic Starter Cultures.</title>
        <authorList>
            <person name="Frantzen C.A."/>
            <person name="Kot W."/>
            <person name="Pedersen T.B."/>
            <person name="Ardo Y.M."/>
            <person name="Broadbent J.R."/>
            <person name="Neve H."/>
            <person name="Hansen L.H."/>
            <person name="Dal Bello F."/>
            <person name="Ostlie H.M."/>
            <person name="Kleppen H.P."/>
            <person name="Vogensen F.K."/>
            <person name="Holo H."/>
        </authorList>
    </citation>
    <scope>NUCLEOTIDE SEQUENCE [LARGE SCALE GENOMIC DNA]</scope>
    <source>
        <strain evidence="1 2">LMGCF08</strain>
    </source>
</reference>
<name>A0A1X0VF13_LEUPS</name>
<dbReference type="GO" id="GO:0016791">
    <property type="term" value="F:phosphatase activity"/>
    <property type="evidence" value="ECO:0007669"/>
    <property type="project" value="TreeGrafter"/>
</dbReference>
<dbReference type="Pfam" id="PF08282">
    <property type="entry name" value="Hydrolase_3"/>
    <property type="match status" value="1"/>
</dbReference>
<dbReference type="InterPro" id="IPR006379">
    <property type="entry name" value="HAD-SF_hydro_IIB"/>
</dbReference>
<dbReference type="PANTHER" id="PTHR10000:SF8">
    <property type="entry name" value="HAD SUPERFAMILY HYDROLASE-LIKE, TYPE 3"/>
    <property type="match status" value="1"/>
</dbReference>
<dbReference type="EMBL" id="MPLS01000006">
    <property type="protein sequence ID" value="ORI98281.1"/>
    <property type="molecule type" value="Genomic_DNA"/>
</dbReference>
<dbReference type="NCBIfam" id="TIGR01484">
    <property type="entry name" value="HAD-SF-IIB"/>
    <property type="match status" value="1"/>
</dbReference>
<comment type="caution">
    <text evidence="1">The sequence shown here is derived from an EMBL/GenBank/DDBJ whole genome shotgun (WGS) entry which is preliminary data.</text>
</comment>
<dbReference type="GO" id="GO:0005829">
    <property type="term" value="C:cytosol"/>
    <property type="evidence" value="ECO:0007669"/>
    <property type="project" value="TreeGrafter"/>
</dbReference>
<protein>
    <submittedName>
        <fullName evidence="1">HAD family hydrolase</fullName>
    </submittedName>
</protein>
<dbReference type="InterPro" id="IPR023214">
    <property type="entry name" value="HAD_sf"/>
</dbReference>
<dbReference type="SUPFAM" id="SSF56784">
    <property type="entry name" value="HAD-like"/>
    <property type="match status" value="1"/>
</dbReference>
<sequence length="269" mass="29824">MTLKLIASDLDATFLRADKTFNEPLFQQVLDIMSEKDMQFVVATGNHMQKVMAYFKNFAGQYQTIANNGAEVMLNGRVQNEKAVPPAALETIVTIAERYHDHIFVGLAFTGQSQTFMLKSQAAIADTFKLASAYFQDIHLIDSLAEIDAPILKVSTVISDVEDQFMREVKQVLGNQVHVTTSGYGAVDIVNPEVNKANALTFIADSLDVLPEEIMAFGDGLNDLEMLEYVGHPVAMKNSDTELFKHDFDVTEDDNDHDGVLKKILSVID</sequence>
<evidence type="ECO:0000313" key="1">
    <source>
        <dbReference type="EMBL" id="ORI98281.1"/>
    </source>
</evidence>
<dbReference type="AlphaFoldDB" id="A0A1X0VF13"/>
<dbReference type="PROSITE" id="PS01229">
    <property type="entry name" value="COF_2"/>
    <property type="match status" value="1"/>
</dbReference>
<dbReference type="PANTHER" id="PTHR10000">
    <property type="entry name" value="PHOSPHOSERINE PHOSPHATASE"/>
    <property type="match status" value="1"/>
</dbReference>
<dbReference type="InterPro" id="IPR036412">
    <property type="entry name" value="HAD-like_sf"/>
</dbReference>
<evidence type="ECO:0000313" key="2">
    <source>
        <dbReference type="Proteomes" id="UP000192288"/>
    </source>
</evidence>
<dbReference type="Proteomes" id="UP000192288">
    <property type="component" value="Unassembled WGS sequence"/>
</dbReference>
<dbReference type="SFLD" id="SFLDG01140">
    <property type="entry name" value="C2.B:_Phosphomannomutase_and_P"/>
    <property type="match status" value="1"/>
</dbReference>
<dbReference type="RefSeq" id="WP_080519126.1">
    <property type="nucleotide sequence ID" value="NZ_MPLS01000006.1"/>
</dbReference>
<organism evidence="1 2">
    <name type="scientific">Leuconostoc pseudomesenteroides</name>
    <dbReference type="NCBI Taxonomy" id="33968"/>
    <lineage>
        <taxon>Bacteria</taxon>
        <taxon>Bacillati</taxon>
        <taxon>Bacillota</taxon>
        <taxon>Bacilli</taxon>
        <taxon>Lactobacillales</taxon>
        <taxon>Lactobacillaceae</taxon>
        <taxon>Leuconostoc</taxon>
    </lineage>
</organism>
<dbReference type="eggNOG" id="COG0561">
    <property type="taxonomic scope" value="Bacteria"/>
</dbReference>
<proteinExistence type="predicted"/>
<dbReference type="SFLD" id="SFLDS00003">
    <property type="entry name" value="Haloacid_Dehalogenase"/>
    <property type="match status" value="1"/>
</dbReference>
<dbReference type="Gene3D" id="3.40.50.1000">
    <property type="entry name" value="HAD superfamily/HAD-like"/>
    <property type="match status" value="1"/>
</dbReference>
<dbReference type="Gene3D" id="3.30.1240.10">
    <property type="match status" value="1"/>
</dbReference>